<dbReference type="eggNOG" id="ENOG502QS87">
    <property type="taxonomic scope" value="Eukaryota"/>
</dbReference>
<evidence type="ECO:0000313" key="3">
    <source>
        <dbReference type="Proteomes" id="UP000019373"/>
    </source>
</evidence>
<feature type="compositionally biased region" description="Basic and acidic residues" evidence="1">
    <location>
        <begin position="61"/>
        <end position="70"/>
    </location>
</feature>
<dbReference type="EMBL" id="KE721317">
    <property type="protein sequence ID" value="ERF70448.1"/>
    <property type="molecule type" value="Genomic_DNA"/>
</dbReference>
<feature type="compositionally biased region" description="Basic and acidic residues" evidence="1">
    <location>
        <begin position="83"/>
        <end position="101"/>
    </location>
</feature>
<feature type="compositionally biased region" description="Low complexity" evidence="1">
    <location>
        <begin position="418"/>
        <end position="434"/>
    </location>
</feature>
<protein>
    <submittedName>
        <fullName evidence="2">Uncharacterized protein</fullName>
    </submittedName>
</protein>
<feature type="compositionally biased region" description="Basic and acidic residues" evidence="1">
    <location>
        <begin position="503"/>
        <end position="525"/>
    </location>
</feature>
<dbReference type="RefSeq" id="XP_007803906.1">
    <property type="nucleotide sequence ID" value="XM_007805715.1"/>
</dbReference>
<dbReference type="HOGENOM" id="CLU_413894_0_0_1"/>
<feature type="compositionally biased region" description="Low complexity" evidence="1">
    <location>
        <begin position="485"/>
        <end position="499"/>
    </location>
</feature>
<dbReference type="AlphaFoldDB" id="U1GEC9"/>
<feature type="compositionally biased region" description="Basic and acidic residues" evidence="1">
    <location>
        <begin position="1"/>
        <end position="14"/>
    </location>
</feature>
<dbReference type="Proteomes" id="UP000019373">
    <property type="component" value="Unassembled WGS sequence"/>
</dbReference>
<evidence type="ECO:0000313" key="2">
    <source>
        <dbReference type="EMBL" id="ERF70448.1"/>
    </source>
</evidence>
<reference evidence="3" key="1">
    <citation type="journal article" date="2014" name="BMC Genomics">
        <title>Genome characteristics reveal the impact of lichenization on lichen-forming fungus Endocarpon pusillum Hedwig (Verrucariales, Ascomycota).</title>
        <authorList>
            <person name="Wang Y.-Y."/>
            <person name="Liu B."/>
            <person name="Zhang X.-Y."/>
            <person name="Zhou Q.-M."/>
            <person name="Zhang T."/>
            <person name="Li H."/>
            <person name="Yu Y.-F."/>
            <person name="Zhang X.-L."/>
            <person name="Hao X.-Y."/>
            <person name="Wang M."/>
            <person name="Wang L."/>
            <person name="Wei J.-C."/>
        </authorList>
    </citation>
    <scope>NUCLEOTIDE SEQUENCE [LARGE SCALE GENOMIC DNA]</scope>
    <source>
        <strain evidence="3">Z07020 / HMAS-L-300199</strain>
    </source>
</reference>
<sequence length="547" mass="60759">MSDRHKSTHNDAPTRKGSKSTRLKLNTSFLERESRPYSSGPPREPPQQSASRPATAKRSKSKAEKPEPMVRHSPGHCQICDFHGYHKLEPSEAQKPLKEKSIPPSPFSASQQPSQQVAPTAQHPEASKSQSRPNRRQSYHEQRPTSFHDGMSYSALPLQPFSASDWNMLPTPLSAYPQTPYVQTPVLPFIDPYEQYAQSLPSQYNQQALPPLGPRPPEPRRRTSSRAEPIIQQSPIVADKPPLGRTRSHRETQRARDPSTSRQEDAKRMPPPQVIPVRRRPNIAKANTTISTPLSDQRERGIGNDGPAHARLSSRERKSDPPPSSYREPPLSSYHNSNQNRPVPPKSKSYTEAKHTSKVNSTQSGLDRPTSILGAELNEMRAEAYQKSRGTNPQPLTIDAISKIERRSDSGSQYSINTSSRGSTGGKTKTTLGSNDITLMMHGVTLGISADSAENRSIKIEPRGNGDFNISVKQQESSGRDNKALSLLKRSGSTTSSSKQSRRSSEKEVRRSRDQSLDREPERAPHVSSWSSKASYDDSFGYDLAYG</sequence>
<dbReference type="GeneID" id="19239680"/>
<gene>
    <name evidence="2" type="ORF">EPUS_04726</name>
</gene>
<feature type="compositionally biased region" description="Low complexity" evidence="1">
    <location>
        <begin position="528"/>
        <end position="538"/>
    </location>
</feature>
<proteinExistence type="predicted"/>
<feature type="region of interest" description="Disordered" evidence="1">
    <location>
        <begin position="1"/>
        <end position="158"/>
    </location>
</feature>
<keyword evidence="3" id="KW-1185">Reference proteome</keyword>
<feature type="compositionally biased region" description="Polar residues" evidence="1">
    <location>
        <begin position="198"/>
        <end position="207"/>
    </location>
</feature>
<feature type="compositionally biased region" description="Polar residues" evidence="1">
    <location>
        <begin position="285"/>
        <end position="295"/>
    </location>
</feature>
<organism evidence="2 3">
    <name type="scientific">Endocarpon pusillum (strain Z07020 / HMAS-L-300199)</name>
    <name type="common">Lichen-forming fungus</name>
    <dbReference type="NCBI Taxonomy" id="1263415"/>
    <lineage>
        <taxon>Eukaryota</taxon>
        <taxon>Fungi</taxon>
        <taxon>Dikarya</taxon>
        <taxon>Ascomycota</taxon>
        <taxon>Pezizomycotina</taxon>
        <taxon>Eurotiomycetes</taxon>
        <taxon>Chaetothyriomycetidae</taxon>
        <taxon>Verrucariales</taxon>
        <taxon>Verrucariaceae</taxon>
        <taxon>Endocarpon</taxon>
    </lineage>
</organism>
<feature type="region of interest" description="Disordered" evidence="1">
    <location>
        <begin position="459"/>
        <end position="538"/>
    </location>
</feature>
<feature type="compositionally biased region" description="Low complexity" evidence="1">
    <location>
        <begin position="107"/>
        <end position="122"/>
    </location>
</feature>
<feature type="compositionally biased region" description="Basic and acidic residues" evidence="1">
    <location>
        <begin position="249"/>
        <end position="268"/>
    </location>
</feature>
<feature type="region of interest" description="Disordered" evidence="1">
    <location>
        <begin position="198"/>
        <end position="434"/>
    </location>
</feature>
<evidence type="ECO:0000256" key="1">
    <source>
        <dbReference type="SAM" id="MobiDB-lite"/>
    </source>
</evidence>
<name>U1GEC9_ENDPU</name>
<accession>U1GEC9</accession>
<dbReference type="OMA" id="HEVESNY"/>